<feature type="compositionally biased region" description="Basic and acidic residues" evidence="1">
    <location>
        <begin position="296"/>
        <end position="329"/>
    </location>
</feature>
<dbReference type="RefSeq" id="XP_041291069.1">
    <property type="nucleotide sequence ID" value="XM_041441702.1"/>
</dbReference>
<name>A0A9P7F4Z2_9AGAM</name>
<comment type="caution">
    <text evidence="2">The sequence shown here is derived from an EMBL/GenBank/DDBJ whole genome shotgun (WGS) entry which is preliminary data.</text>
</comment>
<evidence type="ECO:0000313" key="2">
    <source>
        <dbReference type="EMBL" id="KAG2105019.1"/>
    </source>
</evidence>
<evidence type="ECO:0000256" key="1">
    <source>
        <dbReference type="SAM" id="MobiDB-lite"/>
    </source>
</evidence>
<proteinExistence type="predicted"/>
<dbReference type="GeneID" id="64703961"/>
<feature type="region of interest" description="Disordered" evidence="1">
    <location>
        <begin position="67"/>
        <end position="91"/>
    </location>
</feature>
<gene>
    <name evidence="2" type="ORF">F5147DRAFT_775338</name>
</gene>
<dbReference type="EMBL" id="JABBWM010000039">
    <property type="protein sequence ID" value="KAG2105019.1"/>
    <property type="molecule type" value="Genomic_DNA"/>
</dbReference>
<dbReference type="Proteomes" id="UP000823399">
    <property type="component" value="Unassembled WGS sequence"/>
</dbReference>
<sequence>MSNDNEHKNVPGTFPLSSLAVVSGLSVDAGALDLGVESAWTRDAAIARVKKSLSLRVEAPTSDQLSTDSWLGALGAPSKTQGPPLTDGGEGSAMMSISPILGSVSGLQTSHFRICTDRNVDLDTNIQNVAHHSNENISWFDAPNDNDIGEVPEFPILKPIVQAITSTPRVTYELKGKATEASKDAPETDDLFENWTEIDEHVARLSKPDPRDTDESLKRLWNDNNCCESLQVQNLALQRYRNLARIEFAEQGNLIENLKEQVRELQNLVIQSQSRENEAWKQTQDTYRAPNLSEPKNMEPKREAPVVAQEQRDPLKESQRRETTEDTRYQRASSILPACYK</sequence>
<feature type="compositionally biased region" description="Polar residues" evidence="1">
    <location>
        <begin position="274"/>
        <end position="286"/>
    </location>
</feature>
<evidence type="ECO:0000313" key="3">
    <source>
        <dbReference type="Proteomes" id="UP000823399"/>
    </source>
</evidence>
<protein>
    <submittedName>
        <fullName evidence="2">Uncharacterized protein</fullName>
    </submittedName>
</protein>
<feature type="region of interest" description="Disordered" evidence="1">
    <location>
        <begin position="274"/>
        <end position="341"/>
    </location>
</feature>
<organism evidence="2 3">
    <name type="scientific">Suillus discolor</name>
    <dbReference type="NCBI Taxonomy" id="1912936"/>
    <lineage>
        <taxon>Eukaryota</taxon>
        <taxon>Fungi</taxon>
        <taxon>Dikarya</taxon>
        <taxon>Basidiomycota</taxon>
        <taxon>Agaricomycotina</taxon>
        <taxon>Agaricomycetes</taxon>
        <taxon>Agaricomycetidae</taxon>
        <taxon>Boletales</taxon>
        <taxon>Suillineae</taxon>
        <taxon>Suillaceae</taxon>
        <taxon>Suillus</taxon>
    </lineage>
</organism>
<dbReference type="AlphaFoldDB" id="A0A9P7F4Z2"/>
<reference evidence="2" key="1">
    <citation type="journal article" date="2020" name="New Phytol.">
        <title>Comparative genomics reveals dynamic genome evolution in host specialist ectomycorrhizal fungi.</title>
        <authorList>
            <person name="Lofgren L.A."/>
            <person name="Nguyen N.H."/>
            <person name="Vilgalys R."/>
            <person name="Ruytinx J."/>
            <person name="Liao H.L."/>
            <person name="Branco S."/>
            <person name="Kuo A."/>
            <person name="LaButti K."/>
            <person name="Lipzen A."/>
            <person name="Andreopoulos W."/>
            <person name="Pangilinan J."/>
            <person name="Riley R."/>
            <person name="Hundley H."/>
            <person name="Na H."/>
            <person name="Barry K."/>
            <person name="Grigoriev I.V."/>
            <person name="Stajich J.E."/>
            <person name="Kennedy P.G."/>
        </authorList>
    </citation>
    <scope>NUCLEOTIDE SEQUENCE</scope>
    <source>
        <strain evidence="2">FC423</strain>
    </source>
</reference>
<dbReference type="OrthoDB" id="2693131at2759"/>
<accession>A0A9P7F4Z2</accession>
<keyword evidence="3" id="KW-1185">Reference proteome</keyword>